<evidence type="ECO:0000259" key="13">
    <source>
        <dbReference type="Pfam" id="PF00593"/>
    </source>
</evidence>
<evidence type="ECO:0000256" key="6">
    <source>
        <dbReference type="ARBA" id="ARBA00023077"/>
    </source>
</evidence>
<evidence type="ECO:0000256" key="2">
    <source>
        <dbReference type="ARBA" id="ARBA00022448"/>
    </source>
</evidence>
<evidence type="ECO:0000313" key="15">
    <source>
        <dbReference type="EMBL" id="SCD19202.1"/>
    </source>
</evidence>
<evidence type="ECO:0000259" key="14">
    <source>
        <dbReference type="Pfam" id="PF07715"/>
    </source>
</evidence>
<feature type="signal peptide" evidence="12">
    <location>
        <begin position="1"/>
        <end position="23"/>
    </location>
</feature>
<dbReference type="CDD" id="cd01347">
    <property type="entry name" value="ligand_gated_channel"/>
    <property type="match status" value="1"/>
</dbReference>
<dbReference type="EMBL" id="LT605205">
    <property type="protein sequence ID" value="SCD19202.1"/>
    <property type="molecule type" value="Genomic_DNA"/>
</dbReference>
<dbReference type="Gene3D" id="2.170.130.10">
    <property type="entry name" value="TonB-dependent receptor, plug domain"/>
    <property type="match status" value="1"/>
</dbReference>
<dbReference type="Pfam" id="PF00593">
    <property type="entry name" value="TonB_dep_Rec_b-barrel"/>
    <property type="match status" value="1"/>
</dbReference>
<dbReference type="GO" id="GO:0009279">
    <property type="term" value="C:cell outer membrane"/>
    <property type="evidence" value="ECO:0007669"/>
    <property type="project" value="UniProtKB-SubCell"/>
</dbReference>
<dbReference type="Proteomes" id="UP000187464">
    <property type="component" value="Chromosome I"/>
</dbReference>
<keyword evidence="16" id="KW-1185">Reference proteome</keyword>
<keyword evidence="6 11" id="KW-0798">TonB box</keyword>
<dbReference type="Pfam" id="PF07715">
    <property type="entry name" value="Plug"/>
    <property type="match status" value="1"/>
</dbReference>
<dbReference type="PANTHER" id="PTHR30069">
    <property type="entry name" value="TONB-DEPENDENT OUTER MEMBRANE RECEPTOR"/>
    <property type="match status" value="1"/>
</dbReference>
<evidence type="ECO:0000256" key="8">
    <source>
        <dbReference type="ARBA" id="ARBA00023170"/>
    </source>
</evidence>
<dbReference type="InterPro" id="IPR036942">
    <property type="entry name" value="Beta-barrel_TonB_sf"/>
</dbReference>
<comment type="similarity">
    <text evidence="10 11">Belongs to the TonB-dependent receptor family.</text>
</comment>
<evidence type="ECO:0000256" key="12">
    <source>
        <dbReference type="SAM" id="SignalP"/>
    </source>
</evidence>
<evidence type="ECO:0000313" key="16">
    <source>
        <dbReference type="Proteomes" id="UP000187464"/>
    </source>
</evidence>
<feature type="domain" description="TonB-dependent receptor-like beta-barrel" evidence="13">
    <location>
        <begin position="224"/>
        <end position="612"/>
    </location>
</feature>
<gene>
    <name evidence="15" type="primary">tonB_1</name>
    <name evidence="15" type="ORF">PSM36_0368</name>
</gene>
<keyword evidence="7 10" id="KW-0472">Membrane</keyword>
<dbReference type="STRING" id="1642647.PSM36_0368"/>
<dbReference type="InterPro" id="IPR039426">
    <property type="entry name" value="TonB-dep_rcpt-like"/>
</dbReference>
<keyword evidence="9 10" id="KW-0998">Cell outer membrane</keyword>
<dbReference type="Gene3D" id="2.40.170.20">
    <property type="entry name" value="TonB-dependent receptor, beta-barrel domain"/>
    <property type="match status" value="1"/>
</dbReference>
<keyword evidence="5 12" id="KW-0732">Signal</keyword>
<proteinExistence type="inferred from homology"/>
<dbReference type="GO" id="GO:0044718">
    <property type="term" value="P:siderophore transmembrane transport"/>
    <property type="evidence" value="ECO:0007669"/>
    <property type="project" value="TreeGrafter"/>
</dbReference>
<dbReference type="InterPro" id="IPR012910">
    <property type="entry name" value="Plug_dom"/>
</dbReference>
<evidence type="ECO:0000256" key="11">
    <source>
        <dbReference type="RuleBase" id="RU003357"/>
    </source>
</evidence>
<dbReference type="InterPro" id="IPR037066">
    <property type="entry name" value="Plug_dom_sf"/>
</dbReference>
<evidence type="ECO:0000256" key="10">
    <source>
        <dbReference type="PROSITE-ProRule" id="PRU01360"/>
    </source>
</evidence>
<dbReference type="PROSITE" id="PS52016">
    <property type="entry name" value="TONB_DEPENDENT_REC_3"/>
    <property type="match status" value="1"/>
</dbReference>
<feature type="domain" description="TonB-dependent receptor plug" evidence="14">
    <location>
        <begin position="56"/>
        <end position="160"/>
    </location>
</feature>
<dbReference type="RefSeq" id="WP_076928536.1">
    <property type="nucleotide sequence ID" value="NZ_LT605205.1"/>
</dbReference>
<name>A0A1R3SZH1_9BACT</name>
<reference evidence="15 16" key="1">
    <citation type="submission" date="2016-08" db="EMBL/GenBank/DDBJ databases">
        <authorList>
            <person name="Seilhamer J.J."/>
        </authorList>
    </citation>
    <scope>NUCLEOTIDE SEQUENCE [LARGE SCALE GENOMIC DNA]</scope>
    <source>
        <strain evidence="15">M3/6</strain>
    </source>
</reference>
<keyword evidence="4 10" id="KW-0812">Transmembrane</keyword>
<comment type="subcellular location">
    <subcellularLocation>
        <location evidence="1 10">Cell outer membrane</location>
        <topology evidence="1 10">Multi-pass membrane protein</topology>
    </subcellularLocation>
</comment>
<evidence type="ECO:0000256" key="3">
    <source>
        <dbReference type="ARBA" id="ARBA00022452"/>
    </source>
</evidence>
<dbReference type="GO" id="GO:0015344">
    <property type="term" value="F:siderophore uptake transmembrane transporter activity"/>
    <property type="evidence" value="ECO:0007669"/>
    <property type="project" value="TreeGrafter"/>
</dbReference>
<dbReference type="SUPFAM" id="SSF56935">
    <property type="entry name" value="Porins"/>
    <property type="match status" value="1"/>
</dbReference>
<dbReference type="PANTHER" id="PTHR30069:SF29">
    <property type="entry name" value="HEMOGLOBIN AND HEMOGLOBIN-HAPTOGLOBIN-BINDING PROTEIN 1-RELATED"/>
    <property type="match status" value="1"/>
</dbReference>
<sequence length="643" mass="72869">MQKILVTVFLLTGCCFLINPVSAQSIDTRTYSDSAAYDTMLDEIVVTGTRSPKILKNSPVITKVFTENEIRKVDVTHIGELLQSELPGIEFTYSMNQQVSLNMQGFGGNSVLFLVDGERIAGETLENIDYSRLNLDNVQRIEIIKGAASSLYGSNAVGGVVNIISKIPVEPLHVNFNTRLATNNEQRHGGSISINTGRLSSATNVQYVSAGDLKMKNEGVYSKVYGNRTLNVKERLQYNLGDNFKLTGRGGYFFRERDSQVSSKDRYRSFNGGAKGEYAFHQKSNLELAYSFDQYDKSSFLVEDRLDVRNYSNVQHNLKGLYNYSFNSKNMLTVGGDYMRDYLMSYQFKDNASYLQHVADIFAQYDWTPTEKLNIISGLRYDYFSDADISHVSPKIGLMFKQGRFNFRSSYAGGFRAPTLKEMYMNFDMASVFMIYGNRDLKAESSHNFSLSGEYTSQYYNFSLTGYHNIVDNRITTIWNTELKGMQYMNIAKINITGIDANASVRLPSGIGARLSYAFTHEKIEKGQPLLSQTRPHAATARIEYGKTWRKYGFNIALNGRLLSKLTTYEYTSLTSYEEMEEVTYPGYTIWKLSLMQTFRQGINLIVGIDNLFNYVPDYYYSNSPYTTGTTFSAGVSIDISRF</sequence>
<keyword evidence="8 15" id="KW-0675">Receptor</keyword>
<organism evidence="15 16">
    <name type="scientific">Proteiniphilum saccharofermentans</name>
    <dbReference type="NCBI Taxonomy" id="1642647"/>
    <lineage>
        <taxon>Bacteria</taxon>
        <taxon>Pseudomonadati</taxon>
        <taxon>Bacteroidota</taxon>
        <taxon>Bacteroidia</taxon>
        <taxon>Bacteroidales</taxon>
        <taxon>Dysgonomonadaceae</taxon>
        <taxon>Proteiniphilum</taxon>
    </lineage>
</organism>
<evidence type="ECO:0000256" key="4">
    <source>
        <dbReference type="ARBA" id="ARBA00022692"/>
    </source>
</evidence>
<evidence type="ECO:0000256" key="9">
    <source>
        <dbReference type="ARBA" id="ARBA00023237"/>
    </source>
</evidence>
<protein>
    <submittedName>
        <fullName evidence="15">TonB-dependent receptor</fullName>
    </submittedName>
</protein>
<evidence type="ECO:0000256" key="5">
    <source>
        <dbReference type="ARBA" id="ARBA00022729"/>
    </source>
</evidence>
<dbReference type="KEGG" id="psac:PSM36_0368"/>
<dbReference type="AlphaFoldDB" id="A0A1R3SZH1"/>
<feature type="chain" id="PRO_5010269091" evidence="12">
    <location>
        <begin position="24"/>
        <end position="643"/>
    </location>
</feature>
<keyword evidence="2 10" id="KW-0813">Transport</keyword>
<dbReference type="InterPro" id="IPR000531">
    <property type="entry name" value="Beta-barrel_TonB"/>
</dbReference>
<evidence type="ECO:0000256" key="7">
    <source>
        <dbReference type="ARBA" id="ARBA00023136"/>
    </source>
</evidence>
<keyword evidence="3 10" id="KW-1134">Transmembrane beta strand</keyword>
<accession>A0A1R3SZH1</accession>
<evidence type="ECO:0000256" key="1">
    <source>
        <dbReference type="ARBA" id="ARBA00004571"/>
    </source>
</evidence>